<organism evidence="5 6">
    <name type="scientific">Clostridium thailandense</name>
    <dbReference type="NCBI Taxonomy" id="2794346"/>
    <lineage>
        <taxon>Bacteria</taxon>
        <taxon>Bacillati</taxon>
        <taxon>Bacillota</taxon>
        <taxon>Clostridia</taxon>
        <taxon>Eubacteriales</taxon>
        <taxon>Clostridiaceae</taxon>
        <taxon>Clostridium</taxon>
    </lineage>
</organism>
<feature type="transmembrane region" description="Helical" evidence="3">
    <location>
        <begin position="9"/>
        <end position="30"/>
    </location>
</feature>
<evidence type="ECO:0000256" key="2">
    <source>
        <dbReference type="PROSITE-ProRule" id="PRU01373"/>
    </source>
</evidence>
<feature type="active site" description="Nucleophile" evidence="2">
    <location>
        <position position="248"/>
    </location>
</feature>
<accession>A0A949WPU6</accession>
<dbReference type="InterPro" id="IPR005490">
    <property type="entry name" value="LD_TPept_cat_dom"/>
</dbReference>
<keyword evidence="6" id="KW-1185">Reference proteome</keyword>
<dbReference type="CDD" id="cd16913">
    <property type="entry name" value="YkuD_like"/>
    <property type="match status" value="1"/>
</dbReference>
<comment type="caution">
    <text evidence="5">The sequence shown here is derived from an EMBL/GenBank/DDBJ whole genome shotgun (WGS) entry which is preliminary data.</text>
</comment>
<keyword evidence="2" id="KW-0961">Cell wall biogenesis/degradation</keyword>
<dbReference type="InterPro" id="IPR001452">
    <property type="entry name" value="SH3_domain"/>
</dbReference>
<proteinExistence type="predicted"/>
<reference evidence="5" key="1">
    <citation type="submission" date="2020-12" db="EMBL/GenBank/DDBJ databases">
        <title>Clostridium thailandense sp. nov., a novel acetogenic bacterium isolated from peat land soil in Thailand.</title>
        <authorList>
            <person name="Chaikitkaew S."/>
            <person name="Birkeland N.K."/>
        </authorList>
    </citation>
    <scope>NUCLEOTIDE SEQUENCE</scope>
    <source>
        <strain evidence="5">PL3</strain>
    </source>
</reference>
<dbReference type="InterPro" id="IPR050979">
    <property type="entry name" value="LD-transpeptidase"/>
</dbReference>
<feature type="domain" description="L,D-TPase catalytic" evidence="4">
    <location>
        <begin position="149"/>
        <end position="272"/>
    </location>
</feature>
<evidence type="ECO:0000313" key="6">
    <source>
        <dbReference type="Proteomes" id="UP000694308"/>
    </source>
</evidence>
<evidence type="ECO:0000259" key="4">
    <source>
        <dbReference type="PROSITE" id="PS52029"/>
    </source>
</evidence>
<dbReference type="Pfam" id="PF03734">
    <property type="entry name" value="YkuD"/>
    <property type="match status" value="1"/>
</dbReference>
<dbReference type="GO" id="GO:0016740">
    <property type="term" value="F:transferase activity"/>
    <property type="evidence" value="ECO:0007669"/>
    <property type="project" value="InterPro"/>
</dbReference>
<keyword evidence="2" id="KW-0133">Cell shape</keyword>
<dbReference type="PANTHER" id="PTHR30582:SF2">
    <property type="entry name" value="L,D-TRANSPEPTIDASE YCIB-RELATED"/>
    <property type="match status" value="1"/>
</dbReference>
<dbReference type="PROSITE" id="PS52029">
    <property type="entry name" value="LD_TPASE"/>
    <property type="match status" value="1"/>
</dbReference>
<dbReference type="GO" id="GO:0018104">
    <property type="term" value="P:peptidoglycan-protein cross-linking"/>
    <property type="evidence" value="ECO:0007669"/>
    <property type="project" value="TreeGrafter"/>
</dbReference>
<evidence type="ECO:0000256" key="3">
    <source>
        <dbReference type="SAM" id="Phobius"/>
    </source>
</evidence>
<keyword evidence="3" id="KW-1133">Transmembrane helix</keyword>
<dbReference type="EMBL" id="JAEEGC010000009">
    <property type="protein sequence ID" value="MBV7271805.1"/>
    <property type="molecule type" value="Genomic_DNA"/>
</dbReference>
<dbReference type="GO" id="GO:0071555">
    <property type="term" value="P:cell wall organization"/>
    <property type="evidence" value="ECO:0007669"/>
    <property type="project" value="UniProtKB-UniRule"/>
</dbReference>
<evidence type="ECO:0000256" key="1">
    <source>
        <dbReference type="ARBA" id="ARBA00022443"/>
    </source>
</evidence>
<dbReference type="AlphaFoldDB" id="A0A949WPU6"/>
<keyword evidence="3" id="KW-0472">Membrane</keyword>
<sequence length="273" mass="31459">MEELSVRKTIIYSFILTCIFIFAPAFMVQLDENTQQTVNKANMYETEKADKNNTSEKVDKRNIQDDITVFSSNTCFKKTYYINANKINVYEDCSGKDKVIFSLTKDDVVVAYKEENGYLYCEENREGKKGWIKKSKDNLKGTIYKKTQYTLDVSLNSQSIDVIKNDKKIKKISCSTGLIGDQDTETPLGIFSIQCKGEYFYSNKYKEGARYYIKFFSNYLIHSIPVDEKGNIIEDEKKKIGFPASHGCIRISIQDAEWIYKNIPEGSTVAIHY</sequence>
<name>A0A949WPU6_9CLOT</name>
<dbReference type="Pfam" id="PF07653">
    <property type="entry name" value="SH3_2"/>
    <property type="match status" value="1"/>
</dbReference>
<feature type="active site" description="Proton donor/acceptor" evidence="2">
    <location>
        <position position="222"/>
    </location>
</feature>
<dbReference type="PANTHER" id="PTHR30582">
    <property type="entry name" value="L,D-TRANSPEPTIDASE"/>
    <property type="match status" value="1"/>
</dbReference>
<comment type="pathway">
    <text evidence="2">Cell wall biogenesis; peptidoglycan biosynthesis.</text>
</comment>
<evidence type="ECO:0000313" key="5">
    <source>
        <dbReference type="EMBL" id="MBV7271805.1"/>
    </source>
</evidence>
<gene>
    <name evidence="5" type="ORF">I6U48_02600</name>
</gene>
<dbReference type="GO" id="GO:0071972">
    <property type="term" value="F:peptidoglycan L,D-transpeptidase activity"/>
    <property type="evidence" value="ECO:0007669"/>
    <property type="project" value="TreeGrafter"/>
</dbReference>
<dbReference type="GO" id="GO:0005576">
    <property type="term" value="C:extracellular region"/>
    <property type="evidence" value="ECO:0007669"/>
    <property type="project" value="TreeGrafter"/>
</dbReference>
<dbReference type="Proteomes" id="UP000694308">
    <property type="component" value="Unassembled WGS sequence"/>
</dbReference>
<dbReference type="GO" id="GO:0008360">
    <property type="term" value="P:regulation of cell shape"/>
    <property type="evidence" value="ECO:0007669"/>
    <property type="project" value="UniProtKB-UniRule"/>
</dbReference>
<keyword evidence="1" id="KW-0728">SH3 domain</keyword>
<protein>
    <submittedName>
        <fullName evidence="5">L,D-transpeptidase</fullName>
    </submittedName>
</protein>
<keyword evidence="3" id="KW-0812">Transmembrane</keyword>
<keyword evidence="2" id="KW-0573">Peptidoglycan synthesis</keyword>